<dbReference type="PANTHER" id="PTHR13318">
    <property type="entry name" value="PARTNER OF PAIRED, ISOFORM B-RELATED"/>
    <property type="match status" value="1"/>
</dbReference>
<dbReference type="AlphaFoldDB" id="A0AA35SAL7"/>
<dbReference type="GO" id="GO:0031146">
    <property type="term" value="P:SCF-dependent proteasomal ubiquitin-dependent protein catabolic process"/>
    <property type="evidence" value="ECO:0007669"/>
    <property type="project" value="TreeGrafter"/>
</dbReference>
<proteinExistence type="predicted"/>
<accession>A0AA35SAL7</accession>
<dbReference type="SUPFAM" id="SSF52047">
    <property type="entry name" value="RNI-like"/>
    <property type="match status" value="1"/>
</dbReference>
<dbReference type="Pfam" id="PF25372">
    <property type="entry name" value="DUF7885"/>
    <property type="match status" value="1"/>
</dbReference>
<gene>
    <name evidence="2" type="ORF">GBAR_LOCUS14564</name>
</gene>
<dbReference type="Gene3D" id="3.80.10.10">
    <property type="entry name" value="Ribonuclease Inhibitor"/>
    <property type="match status" value="1"/>
</dbReference>
<evidence type="ECO:0000313" key="2">
    <source>
        <dbReference type="EMBL" id="CAI8025171.1"/>
    </source>
</evidence>
<keyword evidence="3" id="KW-1185">Reference proteome</keyword>
<dbReference type="InterPro" id="IPR057207">
    <property type="entry name" value="FBXL15_LRR"/>
</dbReference>
<dbReference type="InterPro" id="IPR032675">
    <property type="entry name" value="LRR_dom_sf"/>
</dbReference>
<name>A0AA35SAL7_GEOBA</name>
<dbReference type="SMART" id="SM00367">
    <property type="entry name" value="LRR_CC"/>
    <property type="match status" value="5"/>
</dbReference>
<evidence type="ECO:0000313" key="3">
    <source>
        <dbReference type="Proteomes" id="UP001174909"/>
    </source>
</evidence>
<organism evidence="2 3">
    <name type="scientific">Geodia barretti</name>
    <name type="common">Barrett's horny sponge</name>
    <dbReference type="NCBI Taxonomy" id="519541"/>
    <lineage>
        <taxon>Eukaryota</taxon>
        <taxon>Metazoa</taxon>
        <taxon>Porifera</taxon>
        <taxon>Demospongiae</taxon>
        <taxon>Heteroscleromorpha</taxon>
        <taxon>Tetractinellida</taxon>
        <taxon>Astrophorina</taxon>
        <taxon>Geodiidae</taxon>
        <taxon>Geodia</taxon>
    </lineage>
</organism>
<reference evidence="2" key="1">
    <citation type="submission" date="2023-03" db="EMBL/GenBank/DDBJ databases">
        <authorList>
            <person name="Steffen K."/>
            <person name="Cardenas P."/>
        </authorList>
    </citation>
    <scope>NUCLEOTIDE SEQUENCE</scope>
</reference>
<protein>
    <submittedName>
        <fullName evidence="2">Protein AMN1 homolog</fullName>
    </submittedName>
</protein>
<comment type="caution">
    <text evidence="2">The sequence shown here is derived from an EMBL/GenBank/DDBJ whole genome shotgun (WGS) entry which is preliminary data.</text>
</comment>
<dbReference type="GO" id="GO:0019005">
    <property type="term" value="C:SCF ubiquitin ligase complex"/>
    <property type="evidence" value="ECO:0007669"/>
    <property type="project" value="TreeGrafter"/>
</dbReference>
<evidence type="ECO:0000259" key="1">
    <source>
        <dbReference type="Pfam" id="PF25372"/>
    </source>
</evidence>
<sequence length="194" mass="21034">MYSLDLSESQLRQEEVGLVWRLCPRLKRLDIGVRRGTRDSLSTTALAQLLSHLPSLLSLNLQSCSLLNDATLLPLSSSSPYLTSLTLSGCSLVSDPSLLAIASRLSYLQALGLAYTQVSSVGLTALAKGVCAKVLKELDMSHCERVRDDGVLCLLSHCPSLSILILHGCPLLTSLSRDIASRGHKIKQVTWTVY</sequence>
<dbReference type="Proteomes" id="UP001174909">
    <property type="component" value="Unassembled WGS sequence"/>
</dbReference>
<feature type="domain" description="F-box/LRR-repeat protein 15-like leucin rich repeat" evidence="1">
    <location>
        <begin position="21"/>
        <end position="157"/>
    </location>
</feature>
<dbReference type="InterPro" id="IPR006553">
    <property type="entry name" value="Leu-rich_rpt_Cys-con_subtyp"/>
</dbReference>
<dbReference type="EMBL" id="CASHTH010002126">
    <property type="protein sequence ID" value="CAI8025171.1"/>
    <property type="molecule type" value="Genomic_DNA"/>
</dbReference>